<dbReference type="EnsemblProtists" id="EKX37690">
    <property type="protein sequence ID" value="EKX37690"/>
    <property type="gene ID" value="GUITHDRAFT_165418"/>
</dbReference>
<reference evidence="2 4" key="1">
    <citation type="journal article" date="2012" name="Nature">
        <title>Algal genomes reveal evolutionary mosaicism and the fate of nucleomorphs.</title>
        <authorList>
            <consortium name="DOE Joint Genome Institute"/>
            <person name="Curtis B.A."/>
            <person name="Tanifuji G."/>
            <person name="Burki F."/>
            <person name="Gruber A."/>
            <person name="Irimia M."/>
            <person name="Maruyama S."/>
            <person name="Arias M.C."/>
            <person name="Ball S.G."/>
            <person name="Gile G.H."/>
            <person name="Hirakawa Y."/>
            <person name="Hopkins J.F."/>
            <person name="Kuo A."/>
            <person name="Rensing S.A."/>
            <person name="Schmutz J."/>
            <person name="Symeonidi A."/>
            <person name="Elias M."/>
            <person name="Eveleigh R.J."/>
            <person name="Herman E.K."/>
            <person name="Klute M.J."/>
            <person name="Nakayama T."/>
            <person name="Obornik M."/>
            <person name="Reyes-Prieto A."/>
            <person name="Armbrust E.V."/>
            <person name="Aves S.J."/>
            <person name="Beiko R.G."/>
            <person name="Coutinho P."/>
            <person name="Dacks J.B."/>
            <person name="Durnford D.G."/>
            <person name="Fast N.M."/>
            <person name="Green B.R."/>
            <person name="Grisdale C.J."/>
            <person name="Hempel F."/>
            <person name="Henrissat B."/>
            <person name="Hoppner M.P."/>
            <person name="Ishida K."/>
            <person name="Kim E."/>
            <person name="Koreny L."/>
            <person name="Kroth P.G."/>
            <person name="Liu Y."/>
            <person name="Malik S.B."/>
            <person name="Maier U.G."/>
            <person name="McRose D."/>
            <person name="Mock T."/>
            <person name="Neilson J.A."/>
            <person name="Onodera N.T."/>
            <person name="Poole A.M."/>
            <person name="Pritham E.J."/>
            <person name="Richards T.A."/>
            <person name="Rocap G."/>
            <person name="Roy S.W."/>
            <person name="Sarai C."/>
            <person name="Schaack S."/>
            <person name="Shirato S."/>
            <person name="Slamovits C.H."/>
            <person name="Spencer D.F."/>
            <person name="Suzuki S."/>
            <person name="Worden A.Z."/>
            <person name="Zauner S."/>
            <person name="Barry K."/>
            <person name="Bell C."/>
            <person name="Bharti A.K."/>
            <person name="Crow J.A."/>
            <person name="Grimwood J."/>
            <person name="Kramer R."/>
            <person name="Lindquist E."/>
            <person name="Lucas S."/>
            <person name="Salamov A."/>
            <person name="McFadden G.I."/>
            <person name="Lane C.E."/>
            <person name="Keeling P.J."/>
            <person name="Gray M.W."/>
            <person name="Grigoriev I.V."/>
            <person name="Archibald J.M."/>
        </authorList>
    </citation>
    <scope>NUCLEOTIDE SEQUENCE</scope>
    <source>
        <strain evidence="2 4">CCMP2712</strain>
    </source>
</reference>
<organism evidence="2">
    <name type="scientific">Guillardia theta (strain CCMP2712)</name>
    <name type="common">Cryptophyte</name>
    <dbReference type="NCBI Taxonomy" id="905079"/>
    <lineage>
        <taxon>Eukaryota</taxon>
        <taxon>Cryptophyceae</taxon>
        <taxon>Pyrenomonadales</taxon>
        <taxon>Geminigeraceae</taxon>
        <taxon>Guillardia</taxon>
    </lineage>
</organism>
<dbReference type="GeneID" id="17294413"/>
<evidence type="ECO:0000256" key="1">
    <source>
        <dbReference type="SAM" id="SignalP"/>
    </source>
</evidence>
<feature type="chain" id="PRO_5008770320" evidence="1">
    <location>
        <begin position="25"/>
        <end position="232"/>
    </location>
</feature>
<dbReference type="PaxDb" id="55529-EKX37690"/>
<dbReference type="HOGENOM" id="CLU_1196816_0_0_1"/>
<evidence type="ECO:0000313" key="3">
    <source>
        <dbReference type="EnsemblProtists" id="EKX37690"/>
    </source>
</evidence>
<dbReference type="KEGG" id="gtt:GUITHDRAFT_165418"/>
<gene>
    <name evidence="2" type="ORF">GUITHDRAFT_165418</name>
</gene>
<protein>
    <submittedName>
        <fullName evidence="2 3">Uncharacterized protein</fullName>
    </submittedName>
</protein>
<evidence type="ECO:0000313" key="2">
    <source>
        <dbReference type="EMBL" id="EKX37690.1"/>
    </source>
</evidence>
<keyword evidence="1" id="KW-0732">Signal</keyword>
<accession>L1IPE7</accession>
<dbReference type="Proteomes" id="UP000011087">
    <property type="component" value="Unassembled WGS sequence"/>
</dbReference>
<reference evidence="3" key="3">
    <citation type="submission" date="2015-06" db="UniProtKB">
        <authorList>
            <consortium name="EnsemblProtists"/>
        </authorList>
    </citation>
    <scope>IDENTIFICATION</scope>
</reference>
<name>L1IPE7_GUITC</name>
<feature type="signal peptide" evidence="1">
    <location>
        <begin position="1"/>
        <end position="24"/>
    </location>
</feature>
<proteinExistence type="predicted"/>
<dbReference type="AlphaFoldDB" id="L1IPE7"/>
<dbReference type="RefSeq" id="XP_005824670.1">
    <property type="nucleotide sequence ID" value="XM_005824613.1"/>
</dbReference>
<reference evidence="4" key="2">
    <citation type="submission" date="2012-11" db="EMBL/GenBank/DDBJ databases">
        <authorList>
            <person name="Kuo A."/>
            <person name="Curtis B.A."/>
            <person name="Tanifuji G."/>
            <person name="Burki F."/>
            <person name="Gruber A."/>
            <person name="Irimia M."/>
            <person name="Maruyama S."/>
            <person name="Arias M.C."/>
            <person name="Ball S.G."/>
            <person name="Gile G.H."/>
            <person name="Hirakawa Y."/>
            <person name="Hopkins J.F."/>
            <person name="Rensing S.A."/>
            <person name="Schmutz J."/>
            <person name="Symeonidi A."/>
            <person name="Elias M."/>
            <person name="Eveleigh R.J."/>
            <person name="Herman E.K."/>
            <person name="Klute M.J."/>
            <person name="Nakayama T."/>
            <person name="Obornik M."/>
            <person name="Reyes-Prieto A."/>
            <person name="Armbrust E.V."/>
            <person name="Aves S.J."/>
            <person name="Beiko R.G."/>
            <person name="Coutinho P."/>
            <person name="Dacks J.B."/>
            <person name="Durnford D.G."/>
            <person name="Fast N.M."/>
            <person name="Green B.R."/>
            <person name="Grisdale C."/>
            <person name="Hempe F."/>
            <person name="Henrissat B."/>
            <person name="Hoppner M.P."/>
            <person name="Ishida K.-I."/>
            <person name="Kim E."/>
            <person name="Koreny L."/>
            <person name="Kroth P.G."/>
            <person name="Liu Y."/>
            <person name="Malik S.-B."/>
            <person name="Maier U.G."/>
            <person name="McRose D."/>
            <person name="Mock T."/>
            <person name="Neilson J.A."/>
            <person name="Onodera N.T."/>
            <person name="Poole A.M."/>
            <person name="Pritham E.J."/>
            <person name="Richards T.A."/>
            <person name="Rocap G."/>
            <person name="Roy S.W."/>
            <person name="Sarai C."/>
            <person name="Schaack S."/>
            <person name="Shirato S."/>
            <person name="Slamovits C.H."/>
            <person name="Spencer D.F."/>
            <person name="Suzuki S."/>
            <person name="Worden A.Z."/>
            <person name="Zauner S."/>
            <person name="Barry K."/>
            <person name="Bell C."/>
            <person name="Bharti A.K."/>
            <person name="Crow J.A."/>
            <person name="Grimwood J."/>
            <person name="Kramer R."/>
            <person name="Lindquist E."/>
            <person name="Lucas S."/>
            <person name="Salamov A."/>
            <person name="McFadden G.I."/>
            <person name="Lane C.E."/>
            <person name="Keeling P.J."/>
            <person name="Gray M.W."/>
            <person name="Grigoriev I.V."/>
            <person name="Archibald J.M."/>
        </authorList>
    </citation>
    <scope>NUCLEOTIDE SEQUENCE</scope>
    <source>
        <strain evidence="4">CCMP2712</strain>
    </source>
</reference>
<sequence length="232" mass="26130">MAKAAALRVMMLAMLAMLVVRVEGSSNDHEDEAASGDHAEGVVGEETWGVHGTIPPEVVSEWRRKDVKDGRAVPEGSFFDPTSSYVWSGKGAGVRTIVNPARWVMGRRTQRMDFSNDHSAEYADGEWWPYRRGVAPVKEGSGFGYRHDRRPSERESEEDLLSGIVRRYNNPTYDPYMDHYYKLLVASKRARSVRNAQRAIGKLDEEAAKALPALDYMFHTGLPQQRADVDEQ</sequence>
<evidence type="ECO:0000313" key="4">
    <source>
        <dbReference type="Proteomes" id="UP000011087"/>
    </source>
</evidence>
<keyword evidence="4" id="KW-1185">Reference proteome</keyword>
<dbReference type="EMBL" id="JH993056">
    <property type="protein sequence ID" value="EKX37690.1"/>
    <property type="molecule type" value="Genomic_DNA"/>
</dbReference>